<dbReference type="InterPro" id="IPR039426">
    <property type="entry name" value="TonB-dep_rcpt-like"/>
</dbReference>
<dbReference type="PANTHER" id="PTHR32552">
    <property type="entry name" value="FERRICHROME IRON RECEPTOR-RELATED"/>
    <property type="match status" value="1"/>
</dbReference>
<feature type="domain" description="TonB-dependent receptor-like beta-barrel" evidence="17">
    <location>
        <begin position="313"/>
        <end position="719"/>
    </location>
</feature>
<keyword evidence="7 16" id="KW-0732">Signal</keyword>
<accession>A0A5E4XLQ3</accession>
<evidence type="ECO:0000256" key="4">
    <source>
        <dbReference type="ARBA" id="ARBA00022452"/>
    </source>
</evidence>
<dbReference type="Pfam" id="PF00593">
    <property type="entry name" value="TonB_dep_Rec_b-barrel"/>
    <property type="match status" value="1"/>
</dbReference>
<dbReference type="AlphaFoldDB" id="A0A5E4XLQ3"/>
<evidence type="ECO:0000256" key="15">
    <source>
        <dbReference type="RuleBase" id="RU003357"/>
    </source>
</evidence>
<dbReference type="InterPro" id="IPR000531">
    <property type="entry name" value="Beta-barrel_TonB"/>
</dbReference>
<evidence type="ECO:0000256" key="9">
    <source>
        <dbReference type="ARBA" id="ARBA00023065"/>
    </source>
</evidence>
<dbReference type="Gene3D" id="2.170.130.10">
    <property type="entry name" value="TonB-dependent receptor, plug domain"/>
    <property type="match status" value="1"/>
</dbReference>
<keyword evidence="11 14" id="KW-0472">Membrane</keyword>
<dbReference type="RefSeq" id="WP_150685478.1">
    <property type="nucleotide sequence ID" value="NZ_CABPSI010000004.1"/>
</dbReference>
<keyword evidence="4 14" id="KW-1134">Transmembrane beta strand</keyword>
<dbReference type="PANTHER" id="PTHR32552:SF74">
    <property type="entry name" value="HYDROXAMATE SIDEROPHORE RECEPTOR FHUE"/>
    <property type="match status" value="1"/>
</dbReference>
<evidence type="ECO:0000256" key="6">
    <source>
        <dbReference type="ARBA" id="ARBA00022692"/>
    </source>
</evidence>
<dbReference type="Proteomes" id="UP000333828">
    <property type="component" value="Unassembled WGS sequence"/>
</dbReference>
<dbReference type="CDD" id="cd01347">
    <property type="entry name" value="ligand_gated_channel"/>
    <property type="match status" value="1"/>
</dbReference>
<sequence>MTDALIHPRRAGRPATHYSLKNTRLTAALALALCAPLPVWAQPATGDNEAAQAPPAETAAINLPAVEVSAAKPEATTEGTLSYTTGETSAATGLPLSLRDTPQSVTVLTQQRMEDQQMTAITDVLNNSTGISSYALDGAGGRVSFYSRGFEITNFNYDGVPTAALPNTFVPGDGIQDAAFYDRVEIVRGATGLLSGTGNPSASINLVRKRPTKDFAASASISAGSWDNYREAVDISTPLTVDGRIRARVVAVNQNSHSFLDRYKLKRQSLYGVVDADLTSSTTLSVGYQYSHSVPKGMPWGGQPLFFSDGSTTHWPRSTNMAANWSTWDSTLKTAFANLEQRFDNGWKLRAEFSQKRANADSRLLSVLGYPDKLSGQGLIPVAAAGLLDTRQNNFDVMATGPFRLFGRKHELVIGAMASNLNSDDHETGFVFPGTPIGNFYDWNGNYPEPDFNAASYTLTRTRVKQSGFYSAARFSLSDRVKLIVGGRFSNYEVDQNSETSSFHDKTAAKFVPYVGLVYDLNDTYSAYASYTAIFNPQTYRDRNGGILSPTTGKNVEVGLKGEYLDGRLNASIALFQAKLDNVAQIDAGQLLPDGTQAYYAASGTQSKGVDVDLQGEVAQGWNVYAGVSHFTASDGDGSRMSSQIPRTTARLFTTYRLSGAWARLTVGGGLNWQSRFYQSAVSPNGTVEVGQSAYATASLMARYELTKHATVSMNVNNVFDRRYYAMTGFYNQALYGEPRNFMVTLSYKL</sequence>
<evidence type="ECO:0000256" key="8">
    <source>
        <dbReference type="ARBA" id="ARBA00023004"/>
    </source>
</evidence>
<keyword evidence="6 14" id="KW-0812">Transmembrane</keyword>
<dbReference type="InterPro" id="IPR037066">
    <property type="entry name" value="Plug_dom_sf"/>
</dbReference>
<keyword evidence="13 14" id="KW-0998">Cell outer membrane</keyword>
<comment type="subcellular location">
    <subcellularLocation>
        <location evidence="1 14">Cell outer membrane</location>
        <topology evidence="1 14">Multi-pass membrane protein</topology>
    </subcellularLocation>
</comment>
<evidence type="ECO:0000256" key="7">
    <source>
        <dbReference type="ARBA" id="ARBA00022729"/>
    </source>
</evidence>
<reference evidence="19 20" key="1">
    <citation type="submission" date="2019-08" db="EMBL/GenBank/DDBJ databases">
        <authorList>
            <person name="Peeters C."/>
        </authorList>
    </citation>
    <scope>NUCLEOTIDE SEQUENCE [LARGE SCALE GENOMIC DNA]</scope>
    <source>
        <strain evidence="19 20">LMG 31115</strain>
    </source>
</reference>
<dbReference type="GO" id="GO:0015344">
    <property type="term" value="F:siderophore uptake transmembrane transporter activity"/>
    <property type="evidence" value="ECO:0007669"/>
    <property type="project" value="TreeGrafter"/>
</dbReference>
<evidence type="ECO:0000313" key="19">
    <source>
        <dbReference type="EMBL" id="VVE37065.1"/>
    </source>
</evidence>
<evidence type="ECO:0000256" key="3">
    <source>
        <dbReference type="ARBA" id="ARBA00022448"/>
    </source>
</evidence>
<dbReference type="GO" id="GO:0015891">
    <property type="term" value="P:siderophore transport"/>
    <property type="evidence" value="ECO:0007669"/>
    <property type="project" value="InterPro"/>
</dbReference>
<evidence type="ECO:0000256" key="5">
    <source>
        <dbReference type="ARBA" id="ARBA00022496"/>
    </source>
</evidence>
<dbReference type="EMBL" id="CABPSI010000004">
    <property type="protein sequence ID" value="VVE37065.1"/>
    <property type="molecule type" value="Genomic_DNA"/>
</dbReference>
<evidence type="ECO:0000256" key="11">
    <source>
        <dbReference type="ARBA" id="ARBA00023136"/>
    </source>
</evidence>
<keyword evidence="9" id="KW-0406">Ion transport</keyword>
<organism evidence="19 20">
    <name type="scientific">Pandoraea iniqua</name>
    <dbReference type="NCBI Taxonomy" id="2508288"/>
    <lineage>
        <taxon>Bacteria</taxon>
        <taxon>Pseudomonadati</taxon>
        <taxon>Pseudomonadota</taxon>
        <taxon>Betaproteobacteria</taxon>
        <taxon>Burkholderiales</taxon>
        <taxon>Burkholderiaceae</taxon>
        <taxon>Pandoraea</taxon>
    </lineage>
</organism>
<comment type="similarity">
    <text evidence="2 14 15">Belongs to the TonB-dependent receptor family.</text>
</comment>
<dbReference type="PROSITE" id="PS52016">
    <property type="entry name" value="TONB_DEPENDENT_REC_3"/>
    <property type="match status" value="1"/>
</dbReference>
<feature type="signal peptide" evidence="16">
    <location>
        <begin position="1"/>
        <end position="41"/>
    </location>
</feature>
<keyword evidence="10 15" id="KW-0798">TonB box</keyword>
<keyword evidence="12 19" id="KW-0675">Receptor</keyword>
<evidence type="ECO:0000256" key="13">
    <source>
        <dbReference type="ARBA" id="ARBA00023237"/>
    </source>
</evidence>
<gene>
    <name evidence="19" type="primary">fpvA_4</name>
    <name evidence="19" type="ORF">PIN31115_03937</name>
</gene>
<keyword evidence="20" id="KW-1185">Reference proteome</keyword>
<dbReference type="NCBIfam" id="TIGR01783">
    <property type="entry name" value="TonB-siderophor"/>
    <property type="match status" value="1"/>
</dbReference>
<evidence type="ECO:0000259" key="18">
    <source>
        <dbReference type="Pfam" id="PF07715"/>
    </source>
</evidence>
<evidence type="ECO:0000313" key="20">
    <source>
        <dbReference type="Proteomes" id="UP000333828"/>
    </source>
</evidence>
<evidence type="ECO:0000256" key="12">
    <source>
        <dbReference type="ARBA" id="ARBA00023170"/>
    </source>
</evidence>
<evidence type="ECO:0000259" key="17">
    <source>
        <dbReference type="Pfam" id="PF00593"/>
    </source>
</evidence>
<dbReference type="InterPro" id="IPR010105">
    <property type="entry name" value="TonB_sidphr_rcpt"/>
</dbReference>
<dbReference type="Pfam" id="PF07715">
    <property type="entry name" value="Plug"/>
    <property type="match status" value="1"/>
</dbReference>
<dbReference type="InterPro" id="IPR012910">
    <property type="entry name" value="Plug_dom"/>
</dbReference>
<dbReference type="InterPro" id="IPR036942">
    <property type="entry name" value="Beta-barrel_TonB_sf"/>
</dbReference>
<proteinExistence type="inferred from homology"/>
<evidence type="ECO:0000256" key="2">
    <source>
        <dbReference type="ARBA" id="ARBA00009810"/>
    </source>
</evidence>
<keyword evidence="5" id="KW-0410">Iron transport</keyword>
<feature type="domain" description="TonB-dependent receptor plug" evidence="18">
    <location>
        <begin position="98"/>
        <end position="201"/>
    </location>
</feature>
<keyword evidence="8" id="KW-0408">Iron</keyword>
<protein>
    <submittedName>
        <fullName evidence="19">Ferripyoverdine receptor</fullName>
    </submittedName>
</protein>
<dbReference type="GO" id="GO:0009279">
    <property type="term" value="C:cell outer membrane"/>
    <property type="evidence" value="ECO:0007669"/>
    <property type="project" value="UniProtKB-SubCell"/>
</dbReference>
<feature type="chain" id="PRO_5022979717" evidence="16">
    <location>
        <begin position="42"/>
        <end position="750"/>
    </location>
</feature>
<evidence type="ECO:0000256" key="10">
    <source>
        <dbReference type="ARBA" id="ARBA00023077"/>
    </source>
</evidence>
<dbReference type="Gene3D" id="2.40.170.20">
    <property type="entry name" value="TonB-dependent receptor, beta-barrel domain"/>
    <property type="match status" value="1"/>
</dbReference>
<evidence type="ECO:0000256" key="16">
    <source>
        <dbReference type="SAM" id="SignalP"/>
    </source>
</evidence>
<name>A0A5E4XLQ3_9BURK</name>
<keyword evidence="3 14" id="KW-0813">Transport</keyword>
<evidence type="ECO:0000256" key="14">
    <source>
        <dbReference type="PROSITE-ProRule" id="PRU01360"/>
    </source>
</evidence>
<evidence type="ECO:0000256" key="1">
    <source>
        <dbReference type="ARBA" id="ARBA00004571"/>
    </source>
</evidence>
<dbReference type="GO" id="GO:0038023">
    <property type="term" value="F:signaling receptor activity"/>
    <property type="evidence" value="ECO:0007669"/>
    <property type="project" value="InterPro"/>
</dbReference>
<dbReference type="FunFam" id="2.170.130.10:FF:000010">
    <property type="entry name" value="Ferripyoverdine receptor"/>
    <property type="match status" value="1"/>
</dbReference>
<dbReference type="SUPFAM" id="SSF56935">
    <property type="entry name" value="Porins"/>
    <property type="match status" value="1"/>
</dbReference>